<keyword evidence="3" id="KW-1185">Reference proteome</keyword>
<evidence type="ECO:0000313" key="2">
    <source>
        <dbReference type="EMBL" id="GEN59921.1"/>
    </source>
</evidence>
<gene>
    <name evidence="2" type="ORF">ANI02nite_18050</name>
</gene>
<name>A0A511XAI1_9PROT</name>
<protein>
    <submittedName>
        <fullName evidence="2">Uncharacterized protein</fullName>
    </submittedName>
</protein>
<comment type="caution">
    <text evidence="2">The sequence shown here is derived from an EMBL/GenBank/DDBJ whole genome shotgun (WGS) entry which is preliminary data.</text>
</comment>
<dbReference type="EMBL" id="BJYF01000009">
    <property type="protein sequence ID" value="GEN59921.1"/>
    <property type="molecule type" value="Genomic_DNA"/>
</dbReference>
<evidence type="ECO:0000313" key="3">
    <source>
        <dbReference type="Proteomes" id="UP000321635"/>
    </source>
</evidence>
<evidence type="ECO:0000256" key="1">
    <source>
        <dbReference type="SAM" id="MobiDB-lite"/>
    </source>
</evidence>
<accession>A0A511XAI1</accession>
<reference evidence="2 3" key="1">
    <citation type="submission" date="2019-07" db="EMBL/GenBank/DDBJ databases">
        <title>Whole genome shotgun sequence of Acetobacter nitrogenifigens NBRC 105050.</title>
        <authorList>
            <person name="Hosoyama A."/>
            <person name="Uohara A."/>
            <person name="Ohji S."/>
            <person name="Ichikawa N."/>
        </authorList>
    </citation>
    <scope>NUCLEOTIDE SEQUENCE [LARGE SCALE GENOMIC DNA]</scope>
    <source>
        <strain evidence="2 3">NBRC 105050</strain>
    </source>
</reference>
<organism evidence="2 3">
    <name type="scientific">Acetobacter nitrogenifigens DSM 23921 = NBRC 105050</name>
    <dbReference type="NCBI Taxonomy" id="1120919"/>
    <lineage>
        <taxon>Bacteria</taxon>
        <taxon>Pseudomonadati</taxon>
        <taxon>Pseudomonadota</taxon>
        <taxon>Alphaproteobacteria</taxon>
        <taxon>Acetobacterales</taxon>
        <taxon>Acetobacteraceae</taxon>
        <taxon>Acetobacter</taxon>
    </lineage>
</organism>
<feature type="region of interest" description="Disordered" evidence="1">
    <location>
        <begin position="53"/>
        <end position="79"/>
    </location>
</feature>
<proteinExistence type="predicted"/>
<dbReference type="Proteomes" id="UP000321635">
    <property type="component" value="Unassembled WGS sequence"/>
</dbReference>
<dbReference type="AlphaFoldDB" id="A0A511XAI1"/>
<sequence>MRKAVRLQYRRDPAGWDAALDAHGDDAGLAPAPTPRALVQSDCAIEQLLSLSQKGNSRRGQLGTARRASKEGNAKSLFQ</sequence>